<organism evidence="2 3">
    <name type="scientific">Emticicia oligotrophica (strain DSM 17448 / CIP 109782 / MTCC 6937 / GPTSA100-15)</name>
    <dbReference type="NCBI Taxonomy" id="929562"/>
    <lineage>
        <taxon>Bacteria</taxon>
        <taxon>Pseudomonadati</taxon>
        <taxon>Bacteroidota</taxon>
        <taxon>Cytophagia</taxon>
        <taxon>Cytophagales</taxon>
        <taxon>Leadbetterellaceae</taxon>
        <taxon>Emticicia</taxon>
    </lineage>
</organism>
<dbReference type="Pfam" id="PF09346">
    <property type="entry name" value="SMI1_KNR4"/>
    <property type="match status" value="1"/>
</dbReference>
<protein>
    <submittedName>
        <fullName evidence="2">Cell wall assembly/cell proliferation coordinating protein, KNR4-like protein</fullName>
    </submittedName>
</protein>
<dbReference type="Gene3D" id="3.40.1580.10">
    <property type="entry name" value="SMI1/KNR4-like"/>
    <property type="match status" value="1"/>
</dbReference>
<geneLocation type="plasmid" evidence="2 3">
    <name>pEMTOL03</name>
</geneLocation>
<feature type="domain" description="Knr4/Smi1-like" evidence="1">
    <location>
        <begin position="12"/>
        <end position="136"/>
    </location>
</feature>
<dbReference type="EMBL" id="CP002964">
    <property type="protein sequence ID" value="AFK05703.1"/>
    <property type="molecule type" value="Genomic_DNA"/>
</dbReference>
<accession>A0ABM5N866</accession>
<dbReference type="RefSeq" id="WP_015026369.1">
    <property type="nucleotide sequence ID" value="NC_018743.1"/>
</dbReference>
<dbReference type="SUPFAM" id="SSF160631">
    <property type="entry name" value="SMI1/KNR4-like"/>
    <property type="match status" value="1"/>
</dbReference>
<dbReference type="InterPro" id="IPR037883">
    <property type="entry name" value="Knr4/Smi1-like_sf"/>
</dbReference>
<reference evidence="2 3" key="1">
    <citation type="submission" date="2011-07" db="EMBL/GenBank/DDBJ databases">
        <title>The complete genome of plasmid 3 of Emticicia oligotrophica DSM 17448.</title>
        <authorList>
            <consortium name="US DOE Joint Genome Institute (JGI-PGF)"/>
            <person name="Lucas S."/>
            <person name="Han J."/>
            <person name="Lapidus A."/>
            <person name="Bruce D."/>
            <person name="Goodwin L."/>
            <person name="Pitluck S."/>
            <person name="Peters L."/>
            <person name="Kyrpides N."/>
            <person name="Mavromatis K."/>
            <person name="Ivanova N."/>
            <person name="Ovchinnikova G."/>
            <person name="Teshima H."/>
            <person name="Detter J.C."/>
            <person name="Tapia R."/>
            <person name="Han C."/>
            <person name="Land M."/>
            <person name="Hauser L."/>
            <person name="Markowitz V."/>
            <person name="Cheng J.-F."/>
            <person name="Hugenholtz P."/>
            <person name="Woyke T."/>
            <person name="Wu D."/>
            <person name="Tindall B."/>
            <person name="Pomrenke H."/>
            <person name="Brambilla E."/>
            <person name="Klenk H.-P."/>
            <person name="Eisen J.A."/>
        </authorList>
    </citation>
    <scope>NUCLEOTIDE SEQUENCE [LARGE SCALE GENOMIC DNA]</scope>
    <source>
        <strain evidence="3">DSM 17448 / GPTSA100-15</strain>
        <plasmid evidence="2 3">pEMTOL03</plasmid>
    </source>
</reference>
<evidence type="ECO:0000259" key="1">
    <source>
        <dbReference type="Pfam" id="PF09346"/>
    </source>
</evidence>
<sequence length="149" mass="17274">MKQLEIILSLNTKERFSSIETLYSINIPNGLKQFIVLYEGKQTIQKVYRRESGIFDSINQFLYLDNENKASIKKIYEGHLFYDIVGFIPFGIDSGGWDYNYSINPDTFGQVWLNKFDSGDEDTLEFVCSSFEKFIDGLITEEEAIKLGY</sequence>
<dbReference type="InterPro" id="IPR018958">
    <property type="entry name" value="Knr4/Smi1-like_dom"/>
</dbReference>
<keyword evidence="2" id="KW-0614">Plasmid</keyword>
<name>A0ABM5N866_EMTOG</name>
<evidence type="ECO:0000313" key="3">
    <source>
        <dbReference type="Proteomes" id="UP000002875"/>
    </source>
</evidence>
<dbReference type="Proteomes" id="UP000002875">
    <property type="component" value="Plasmid pEMTOL03"/>
</dbReference>
<gene>
    <name evidence="2" type="ordered locus">Emtol_0073</name>
</gene>
<keyword evidence="3" id="KW-1185">Reference proteome</keyword>
<evidence type="ECO:0000313" key="2">
    <source>
        <dbReference type="EMBL" id="AFK05703.1"/>
    </source>
</evidence>
<proteinExistence type="predicted"/>